<gene>
    <name evidence="1" type="ORF">LTR37_019757</name>
</gene>
<evidence type="ECO:0000313" key="2">
    <source>
        <dbReference type="Proteomes" id="UP001281147"/>
    </source>
</evidence>
<accession>A0ACC3MF66</accession>
<protein>
    <submittedName>
        <fullName evidence="1">Uncharacterized protein</fullName>
    </submittedName>
</protein>
<dbReference type="EMBL" id="JAUTXU010000316">
    <property type="protein sequence ID" value="KAK3686510.1"/>
    <property type="molecule type" value="Genomic_DNA"/>
</dbReference>
<sequence length="494" mass="55956">MFARHTPTRMRVSIRNSNGRYMQFGSAVVQGLKSLASKLHPQLPLSPKESQRLLTALTSSFRQHLDRAYPQQLATQESRPRPEDGVTSKIGTQHLHGSSVDLADRHLASVLTNPLLTKADGMQKPKLDYATAKIELYRNPGKDPISLLEEYHEKGAATIAIAVLCLETSKQSLNNMPSDKRHKAVVETLAGKRTLLWLWNSKLHDTDAFVDDPRLSELMVPAVIEEGFEEILWEWLQMDIKLGSQNRPKPAVDAPYRDRTDHYGYRWKGRLLHSIITAHLARGPNHSANSALDAYFRACDIRQSGPQRNNGSTTIPLAQANIALFRAFVYLGSKSGKSWQQRLLNTDVARYDRFIDSLVLSTGGFNSTWRRAMLWLDHPTRPNAVPMLEVFEKMFVPNPPQSVQSVLKYFEAPKEEKREFIYKSMVDTAARLQERGLTTKADWVNSHTLRLFPDFARHHEKNWGQAKQRVLKSKVQSSETGSAAPEPVPFPSFC</sequence>
<proteinExistence type="predicted"/>
<organism evidence="1 2">
    <name type="scientific">Vermiconidia calcicola</name>
    <dbReference type="NCBI Taxonomy" id="1690605"/>
    <lineage>
        <taxon>Eukaryota</taxon>
        <taxon>Fungi</taxon>
        <taxon>Dikarya</taxon>
        <taxon>Ascomycota</taxon>
        <taxon>Pezizomycotina</taxon>
        <taxon>Dothideomycetes</taxon>
        <taxon>Dothideomycetidae</taxon>
        <taxon>Mycosphaerellales</taxon>
        <taxon>Extremaceae</taxon>
        <taxon>Vermiconidia</taxon>
    </lineage>
</organism>
<name>A0ACC3MF66_9PEZI</name>
<evidence type="ECO:0000313" key="1">
    <source>
        <dbReference type="EMBL" id="KAK3686510.1"/>
    </source>
</evidence>
<reference evidence="1" key="1">
    <citation type="submission" date="2023-07" db="EMBL/GenBank/DDBJ databases">
        <title>Black Yeasts Isolated from many extreme environments.</title>
        <authorList>
            <person name="Coleine C."/>
            <person name="Stajich J.E."/>
            <person name="Selbmann L."/>
        </authorList>
    </citation>
    <scope>NUCLEOTIDE SEQUENCE</scope>
    <source>
        <strain evidence="1">CCFEE 5714</strain>
    </source>
</reference>
<keyword evidence="2" id="KW-1185">Reference proteome</keyword>
<dbReference type="Proteomes" id="UP001281147">
    <property type="component" value="Unassembled WGS sequence"/>
</dbReference>
<comment type="caution">
    <text evidence="1">The sequence shown here is derived from an EMBL/GenBank/DDBJ whole genome shotgun (WGS) entry which is preliminary data.</text>
</comment>